<evidence type="ECO:0000313" key="2">
    <source>
        <dbReference type="Proteomes" id="UP000649826"/>
    </source>
</evidence>
<sequence length="48" mass="5510">MNKRLHNYTIQMWKGKEDYCSNSMNAISGNQKEASAGDFFFKYGIVSV</sequence>
<accession>A0ABR7IEL6</accession>
<protein>
    <submittedName>
        <fullName evidence="1">Uncharacterized protein</fullName>
    </submittedName>
</protein>
<name>A0ABR7IEL6_9FIRM</name>
<dbReference type="EMBL" id="JACOQG010000002">
    <property type="protein sequence ID" value="MBC5778468.1"/>
    <property type="molecule type" value="Genomic_DNA"/>
</dbReference>
<dbReference type="RefSeq" id="WP_186994093.1">
    <property type="nucleotide sequence ID" value="NZ_JACOQG010000002.1"/>
</dbReference>
<keyword evidence="2" id="KW-1185">Reference proteome</keyword>
<gene>
    <name evidence="1" type="ORF">H8Z82_02110</name>
</gene>
<reference evidence="1 2" key="1">
    <citation type="submission" date="2020-08" db="EMBL/GenBank/DDBJ databases">
        <title>Genome public.</title>
        <authorList>
            <person name="Liu C."/>
            <person name="Sun Q."/>
        </authorList>
    </citation>
    <scope>NUCLEOTIDE SEQUENCE [LARGE SCALE GENOMIC DNA]</scope>
    <source>
        <strain evidence="1 2">M29</strain>
    </source>
</reference>
<comment type="caution">
    <text evidence="1">The sequence shown here is derived from an EMBL/GenBank/DDBJ whole genome shotgun (WGS) entry which is preliminary data.</text>
</comment>
<dbReference type="Proteomes" id="UP000649826">
    <property type="component" value="Unassembled WGS sequence"/>
</dbReference>
<proteinExistence type="predicted"/>
<organism evidence="1 2">
    <name type="scientific">Blautia difficilis</name>
    <dbReference type="NCBI Taxonomy" id="2763027"/>
    <lineage>
        <taxon>Bacteria</taxon>
        <taxon>Bacillati</taxon>
        <taxon>Bacillota</taxon>
        <taxon>Clostridia</taxon>
        <taxon>Lachnospirales</taxon>
        <taxon>Lachnospiraceae</taxon>
        <taxon>Blautia</taxon>
    </lineage>
</organism>
<evidence type="ECO:0000313" key="1">
    <source>
        <dbReference type="EMBL" id="MBC5778468.1"/>
    </source>
</evidence>